<proteinExistence type="predicted"/>
<dbReference type="InterPro" id="IPR000845">
    <property type="entry name" value="Nucleoside_phosphorylase_d"/>
</dbReference>
<dbReference type="EMBL" id="CP060490">
    <property type="protein sequence ID" value="QNL44341.1"/>
    <property type="molecule type" value="Genomic_DNA"/>
</dbReference>
<dbReference type="AlphaFoldDB" id="A0A7G9B460"/>
<feature type="domain" description="Nucleoside phosphorylase" evidence="1">
    <location>
        <begin position="24"/>
        <end position="230"/>
    </location>
</feature>
<dbReference type="GO" id="GO:0009116">
    <property type="term" value="P:nucleoside metabolic process"/>
    <property type="evidence" value="ECO:0007669"/>
    <property type="project" value="InterPro"/>
</dbReference>
<evidence type="ECO:0000259" key="1">
    <source>
        <dbReference type="Pfam" id="PF01048"/>
    </source>
</evidence>
<dbReference type="GO" id="GO:0005829">
    <property type="term" value="C:cytosol"/>
    <property type="evidence" value="ECO:0007669"/>
    <property type="project" value="TreeGrafter"/>
</dbReference>
<dbReference type="SUPFAM" id="SSF53167">
    <property type="entry name" value="Purine and uridine phosphorylases"/>
    <property type="match status" value="1"/>
</dbReference>
<keyword evidence="3" id="KW-1185">Reference proteome</keyword>
<dbReference type="CDD" id="cd17767">
    <property type="entry name" value="UP_EcUdp-like"/>
    <property type="match status" value="1"/>
</dbReference>
<protein>
    <submittedName>
        <fullName evidence="2">Nucleoside phosphorylase</fullName>
    </submittedName>
</protein>
<evidence type="ECO:0000313" key="3">
    <source>
        <dbReference type="Proteomes" id="UP000515960"/>
    </source>
</evidence>
<dbReference type="InterPro" id="IPR035994">
    <property type="entry name" value="Nucleoside_phosphorylase_sf"/>
</dbReference>
<dbReference type="KEGG" id="ohi:H8790_13015"/>
<organism evidence="2 3">
    <name type="scientific">Oscillibacter hominis</name>
    <dbReference type="NCBI Taxonomy" id="2763056"/>
    <lineage>
        <taxon>Bacteria</taxon>
        <taxon>Bacillati</taxon>
        <taxon>Bacillota</taxon>
        <taxon>Clostridia</taxon>
        <taxon>Eubacteriales</taxon>
        <taxon>Oscillospiraceae</taxon>
        <taxon>Oscillibacter</taxon>
    </lineage>
</organism>
<dbReference type="RefSeq" id="WP_187332942.1">
    <property type="nucleotide sequence ID" value="NZ_CP060490.1"/>
</dbReference>
<dbReference type="Gene3D" id="3.40.50.1580">
    <property type="entry name" value="Nucleoside phosphorylase domain"/>
    <property type="match status" value="1"/>
</dbReference>
<reference evidence="2 3" key="1">
    <citation type="submission" date="2020-08" db="EMBL/GenBank/DDBJ databases">
        <authorList>
            <person name="Liu C."/>
            <person name="Sun Q."/>
        </authorList>
    </citation>
    <scope>NUCLEOTIDE SEQUENCE [LARGE SCALE GENOMIC DNA]</scope>
    <source>
        <strain evidence="2 3">NSJ-62</strain>
    </source>
</reference>
<dbReference type="PANTHER" id="PTHR43691:SF13">
    <property type="entry name" value="URIDINE PHOSPHORYLASE"/>
    <property type="match status" value="1"/>
</dbReference>
<dbReference type="PANTHER" id="PTHR43691">
    <property type="entry name" value="URIDINE PHOSPHORYLASE"/>
    <property type="match status" value="1"/>
</dbReference>
<dbReference type="GO" id="GO:0003824">
    <property type="term" value="F:catalytic activity"/>
    <property type="evidence" value="ECO:0007669"/>
    <property type="project" value="InterPro"/>
</dbReference>
<dbReference type="Pfam" id="PF01048">
    <property type="entry name" value="PNP_UDP_1"/>
    <property type="match status" value="1"/>
</dbReference>
<dbReference type="Proteomes" id="UP000515960">
    <property type="component" value="Chromosome"/>
</dbReference>
<gene>
    <name evidence="2" type="ORF">H8790_13015</name>
</gene>
<accession>A0A7G9B460</accession>
<name>A0A7G9B460_9FIRM</name>
<sequence>MKTLSAADIGHVDQNAPAKVPGYILIPGDPNRVERMAAQWDEGAEVFTLARQQKGAHGTYHGVPIGAYSTGMGGPSTELAMMDLFRWGAHTLIRVGTTGAIQEGIQVGDIIINDSNVRLDGAANLYVRDEYPASASYEVVLALIQACENLGLRYHVGTGCTSGSFYAGQCRPAYNGFYPSWCDSMFADMRAAGVLNFEMEGATVTTLSRLFGKRSGMCATVVSHRLTGEWKEDPEAEKSACLAGAEAVRILTEWDRAKAESGKRYYFPGLTK</sequence>
<evidence type="ECO:0000313" key="2">
    <source>
        <dbReference type="EMBL" id="QNL44341.1"/>
    </source>
</evidence>